<keyword evidence="3" id="KW-0540">Nuclease</keyword>
<keyword evidence="3" id="KW-0378">Hydrolase</keyword>
<dbReference type="PANTHER" id="PTHR11200">
    <property type="entry name" value="INOSITOL 5-PHOSPHATASE"/>
    <property type="match status" value="1"/>
</dbReference>
<evidence type="ECO:0000259" key="2">
    <source>
        <dbReference type="SMART" id="SM00128"/>
    </source>
</evidence>
<dbReference type="InterPro" id="IPR036691">
    <property type="entry name" value="Endo/exonu/phosph_ase_sf"/>
</dbReference>
<feature type="domain" description="Inositol polyphosphate-related phosphatase" evidence="2">
    <location>
        <begin position="103"/>
        <end position="394"/>
    </location>
</feature>
<reference evidence="3 4" key="1">
    <citation type="submission" date="2016-07" db="EMBL/GenBank/DDBJ databases">
        <title>Pervasive Adenine N6-methylation of Active Genes in Fungi.</title>
        <authorList>
            <consortium name="DOE Joint Genome Institute"/>
            <person name="Mondo S.J."/>
            <person name="Dannebaum R.O."/>
            <person name="Kuo R.C."/>
            <person name="Labutti K."/>
            <person name="Haridas S."/>
            <person name="Kuo A."/>
            <person name="Salamov A."/>
            <person name="Ahrendt S.R."/>
            <person name="Lipzen A."/>
            <person name="Sullivan W."/>
            <person name="Andreopoulos W.B."/>
            <person name="Clum A."/>
            <person name="Lindquist E."/>
            <person name="Daum C."/>
            <person name="Ramamoorthy G.K."/>
            <person name="Gryganskyi A."/>
            <person name="Culley D."/>
            <person name="Magnuson J.K."/>
            <person name="James T.Y."/>
            <person name="O'Malley M.A."/>
            <person name="Stajich J.E."/>
            <person name="Spatafora J.W."/>
            <person name="Visel A."/>
            <person name="Grigoriev I.V."/>
        </authorList>
    </citation>
    <scope>NUCLEOTIDE SEQUENCE [LARGE SCALE GENOMIC DNA]</scope>
    <source>
        <strain evidence="3 4">PL171</strain>
    </source>
</reference>
<dbReference type="GO" id="GO:0004527">
    <property type="term" value="F:exonuclease activity"/>
    <property type="evidence" value="ECO:0007669"/>
    <property type="project" value="UniProtKB-KW"/>
</dbReference>
<gene>
    <name evidence="3" type="ORF">BCR44DRAFT_1385772</name>
</gene>
<dbReference type="GO" id="GO:0004519">
    <property type="term" value="F:endonuclease activity"/>
    <property type="evidence" value="ECO:0007669"/>
    <property type="project" value="UniProtKB-KW"/>
</dbReference>
<dbReference type="InterPro" id="IPR000300">
    <property type="entry name" value="IPPc"/>
</dbReference>
<dbReference type="InterPro" id="IPR046985">
    <property type="entry name" value="IP5"/>
</dbReference>
<keyword evidence="4" id="KW-1185">Reference proteome</keyword>
<dbReference type="Gene3D" id="2.60.40.10">
    <property type="entry name" value="Immunoglobulins"/>
    <property type="match status" value="1"/>
</dbReference>
<feature type="region of interest" description="Disordered" evidence="1">
    <location>
        <begin position="1"/>
        <end position="120"/>
    </location>
</feature>
<dbReference type="EMBL" id="MCFL01000001">
    <property type="protein sequence ID" value="ORZ41337.1"/>
    <property type="molecule type" value="Genomic_DNA"/>
</dbReference>
<evidence type="ECO:0000313" key="3">
    <source>
        <dbReference type="EMBL" id="ORZ41337.1"/>
    </source>
</evidence>
<protein>
    <submittedName>
        <fullName evidence="3">Endonuclease/exonuclease/phosphatase</fullName>
    </submittedName>
</protein>
<dbReference type="SMART" id="SM00128">
    <property type="entry name" value="IPPc"/>
    <property type="match status" value="1"/>
</dbReference>
<evidence type="ECO:0000313" key="4">
    <source>
        <dbReference type="Proteomes" id="UP000193411"/>
    </source>
</evidence>
<dbReference type="InterPro" id="IPR013783">
    <property type="entry name" value="Ig-like_fold"/>
</dbReference>
<keyword evidence="3" id="KW-0255">Endonuclease</keyword>
<dbReference type="GO" id="GO:0004439">
    <property type="term" value="F:phosphatidylinositol-4,5-bisphosphate 5-phosphatase activity"/>
    <property type="evidence" value="ECO:0007669"/>
    <property type="project" value="TreeGrafter"/>
</dbReference>
<name>A0A1Y2I3B0_9FUNG</name>
<comment type="caution">
    <text evidence="3">The sequence shown here is derived from an EMBL/GenBank/DDBJ whole genome shotgun (WGS) entry which is preliminary data.</text>
</comment>
<dbReference type="Proteomes" id="UP000193411">
    <property type="component" value="Unassembled WGS sequence"/>
</dbReference>
<evidence type="ECO:0000256" key="1">
    <source>
        <dbReference type="SAM" id="MobiDB-lite"/>
    </source>
</evidence>
<feature type="compositionally biased region" description="Low complexity" evidence="1">
    <location>
        <begin position="24"/>
        <end position="40"/>
    </location>
</feature>
<sequence length="520" mass="56089">MDFSDTPLSACSSTDAESSAPLLSTNTQANASVASASSRAGLGVIGTDSASATNSRQSSPTRSSSQPSINPSSYSPTSLPKSSSVAGPALPPRPLPPLPKSSSPTSSTTTTAASPTSPAIAPGDIIALGLQEADTSTEVYLAHDPATLSTFRDQVTSALGPDYTILSARQLVGLVLIVAVHERIRPAIRNVEWASVGCGVMGVLGNKGGVAVRFWVYDSRVCIVNAHLAADYAQLARRNSDFHEIRRRLWFRKEDGGVGAVDEPGTLVFWIGDMNYRLQGTQERVVQIINENRLDSLLVTDQLKQAMAKGDAFAGFQEPPITFPPTYKYDIGTTVWDTSEKRRTPAWCDRILWHLPATSPEAVQPNRYMGHFGYLDSDHRPVSASLSVQVAVIDPIQLDDVTRDILREHDKWENELIPEANVLPAIVDLGALRLLHECAGECVLENTGKIPFVWEFVARPDHVPASGGPTGLAPWCTPEPQRGVVEPGDKQRIVFVGYPTPAHTALLNRSESPSLRISLF</sequence>
<dbReference type="OrthoDB" id="7862313at2759"/>
<keyword evidence="3" id="KW-0269">Exonuclease</keyword>
<dbReference type="AlphaFoldDB" id="A0A1Y2I3B0"/>
<dbReference type="Pfam" id="PF22669">
    <property type="entry name" value="Exo_endo_phos2"/>
    <property type="match status" value="1"/>
</dbReference>
<feature type="compositionally biased region" description="Low complexity" evidence="1">
    <location>
        <begin position="55"/>
        <end position="88"/>
    </location>
</feature>
<dbReference type="Gene3D" id="3.60.10.10">
    <property type="entry name" value="Endonuclease/exonuclease/phosphatase"/>
    <property type="match status" value="1"/>
</dbReference>
<feature type="compositionally biased region" description="Polar residues" evidence="1">
    <location>
        <begin position="1"/>
        <end position="23"/>
    </location>
</feature>
<dbReference type="STRING" id="765915.A0A1Y2I3B0"/>
<proteinExistence type="predicted"/>
<dbReference type="PANTHER" id="PTHR11200:SF300">
    <property type="entry name" value="TYPE II INOSITOL 1,4,5-TRISPHOSPHATE 5-PHOSPHATASE"/>
    <property type="match status" value="1"/>
</dbReference>
<organism evidence="3 4">
    <name type="scientific">Catenaria anguillulae PL171</name>
    <dbReference type="NCBI Taxonomy" id="765915"/>
    <lineage>
        <taxon>Eukaryota</taxon>
        <taxon>Fungi</taxon>
        <taxon>Fungi incertae sedis</taxon>
        <taxon>Blastocladiomycota</taxon>
        <taxon>Blastocladiomycetes</taxon>
        <taxon>Blastocladiales</taxon>
        <taxon>Catenariaceae</taxon>
        <taxon>Catenaria</taxon>
    </lineage>
</organism>
<feature type="compositionally biased region" description="Low complexity" evidence="1">
    <location>
        <begin position="100"/>
        <end position="120"/>
    </location>
</feature>
<dbReference type="GO" id="GO:0046856">
    <property type="term" value="P:phosphatidylinositol dephosphorylation"/>
    <property type="evidence" value="ECO:0007669"/>
    <property type="project" value="InterPro"/>
</dbReference>
<accession>A0A1Y2I3B0</accession>
<feature type="compositionally biased region" description="Pro residues" evidence="1">
    <location>
        <begin position="89"/>
        <end position="99"/>
    </location>
</feature>
<dbReference type="SUPFAM" id="SSF56219">
    <property type="entry name" value="DNase I-like"/>
    <property type="match status" value="1"/>
</dbReference>